<keyword evidence="2" id="KW-0690">Ribosome biogenesis</keyword>
<feature type="compositionally biased region" description="Basic residues" evidence="9">
    <location>
        <begin position="992"/>
        <end position="1002"/>
    </location>
</feature>
<dbReference type="Pfam" id="PF23869">
    <property type="entry name" value="Beta-prop_WDR75_1st"/>
    <property type="match status" value="1"/>
</dbReference>
<keyword evidence="12" id="KW-1185">Reference proteome</keyword>
<dbReference type="Proteomes" id="UP000183567">
    <property type="component" value="Unassembled WGS sequence"/>
</dbReference>
<keyword evidence="3" id="KW-0698">rRNA processing</keyword>
<feature type="compositionally biased region" description="Pro residues" evidence="9">
    <location>
        <begin position="20"/>
        <end position="35"/>
    </location>
</feature>
<evidence type="ECO:0000256" key="2">
    <source>
        <dbReference type="ARBA" id="ARBA00022517"/>
    </source>
</evidence>
<dbReference type="InterPro" id="IPR015943">
    <property type="entry name" value="WD40/YVTN_repeat-like_dom_sf"/>
</dbReference>
<evidence type="ECO:0000256" key="7">
    <source>
        <dbReference type="ARBA" id="ARBA00023242"/>
    </source>
</evidence>
<dbReference type="PROSITE" id="PS50082">
    <property type="entry name" value="WD_REPEATS_2"/>
    <property type="match status" value="3"/>
</dbReference>
<evidence type="ECO:0000256" key="1">
    <source>
        <dbReference type="ARBA" id="ARBA00004604"/>
    </source>
</evidence>
<feature type="domain" description="WD repeat-containing protein 75 second beta-propeller" evidence="10">
    <location>
        <begin position="485"/>
        <end position="682"/>
    </location>
</feature>
<dbReference type="OrthoDB" id="4096at2759"/>
<evidence type="ECO:0000256" key="8">
    <source>
        <dbReference type="PROSITE-ProRule" id="PRU00221"/>
    </source>
</evidence>
<protein>
    <submittedName>
        <fullName evidence="11">WD40-1 protein</fullName>
    </submittedName>
</protein>
<dbReference type="GO" id="GO:0045943">
    <property type="term" value="P:positive regulation of transcription by RNA polymerase I"/>
    <property type="evidence" value="ECO:0007669"/>
    <property type="project" value="InterPro"/>
</dbReference>
<dbReference type="GO" id="GO:0003723">
    <property type="term" value="F:RNA binding"/>
    <property type="evidence" value="ECO:0007669"/>
    <property type="project" value="InterPro"/>
</dbReference>
<dbReference type="Gene3D" id="2.130.10.10">
    <property type="entry name" value="YVTN repeat-like/Quinoprotein amine dehydrogenase"/>
    <property type="match status" value="3"/>
</dbReference>
<name>A0A1J8R195_9AGAM</name>
<evidence type="ECO:0000313" key="12">
    <source>
        <dbReference type="Proteomes" id="UP000183567"/>
    </source>
</evidence>
<keyword evidence="4 8" id="KW-0853">WD repeat</keyword>
<dbReference type="EMBL" id="LVVM01000989">
    <property type="protein sequence ID" value="OJA19576.1"/>
    <property type="molecule type" value="Genomic_DNA"/>
</dbReference>
<feature type="repeat" description="WD" evidence="8">
    <location>
        <begin position="375"/>
        <end position="416"/>
    </location>
</feature>
<evidence type="ECO:0000256" key="6">
    <source>
        <dbReference type="ARBA" id="ARBA00023163"/>
    </source>
</evidence>
<reference evidence="11 12" key="1">
    <citation type="submission" date="2016-03" db="EMBL/GenBank/DDBJ databases">
        <title>Comparative genomics of the ectomycorrhizal sister species Rhizopogon vinicolor and Rhizopogon vesiculosus (Basidiomycota: Boletales) reveals a divergence of the mating type B locus.</title>
        <authorList>
            <person name="Mujic A.B."/>
            <person name="Kuo A."/>
            <person name="Tritt A."/>
            <person name="Lipzen A."/>
            <person name="Chen C."/>
            <person name="Johnson J."/>
            <person name="Sharma A."/>
            <person name="Barry K."/>
            <person name="Grigoriev I.V."/>
            <person name="Spatafora J.W."/>
        </authorList>
    </citation>
    <scope>NUCLEOTIDE SEQUENCE [LARGE SCALE GENOMIC DNA]</scope>
    <source>
        <strain evidence="11 12">AM-OR11-056</strain>
    </source>
</reference>
<keyword evidence="5" id="KW-0677">Repeat</keyword>
<feature type="compositionally biased region" description="Basic and acidic residues" evidence="9">
    <location>
        <begin position="46"/>
        <end position="87"/>
    </location>
</feature>
<dbReference type="SMART" id="SM00320">
    <property type="entry name" value="WD40"/>
    <property type="match status" value="5"/>
</dbReference>
<keyword evidence="7" id="KW-0539">Nucleus</keyword>
<feature type="compositionally biased region" description="Polar residues" evidence="9">
    <location>
        <begin position="968"/>
        <end position="988"/>
    </location>
</feature>
<dbReference type="GO" id="GO:0032040">
    <property type="term" value="C:small-subunit processome"/>
    <property type="evidence" value="ECO:0007669"/>
    <property type="project" value="InterPro"/>
</dbReference>
<dbReference type="Pfam" id="PF23769">
    <property type="entry name" value="Beta-prop_WDR75_2nd"/>
    <property type="match status" value="1"/>
</dbReference>
<dbReference type="STRING" id="180088.A0A1J8R195"/>
<dbReference type="GO" id="GO:0006364">
    <property type="term" value="P:rRNA processing"/>
    <property type="evidence" value="ECO:0007669"/>
    <property type="project" value="UniProtKB-KW"/>
</dbReference>
<dbReference type="GO" id="GO:2000234">
    <property type="term" value="P:positive regulation of rRNA processing"/>
    <property type="evidence" value="ECO:0007669"/>
    <property type="project" value="TreeGrafter"/>
</dbReference>
<dbReference type="PROSITE" id="PS50294">
    <property type="entry name" value="WD_REPEATS_REGION"/>
    <property type="match status" value="1"/>
</dbReference>
<dbReference type="PANTHER" id="PTHR44215:SF1">
    <property type="entry name" value="WD REPEAT-CONTAINING PROTEIN 75"/>
    <property type="match status" value="1"/>
</dbReference>
<feature type="repeat" description="WD" evidence="8">
    <location>
        <begin position="142"/>
        <end position="184"/>
    </location>
</feature>
<accession>A0A1J8R195</accession>
<comment type="subcellular location">
    <subcellularLocation>
        <location evidence="1">Nucleus</location>
        <location evidence="1">Nucleolus</location>
    </subcellularLocation>
</comment>
<dbReference type="InterPro" id="IPR036322">
    <property type="entry name" value="WD40_repeat_dom_sf"/>
</dbReference>
<comment type="caution">
    <text evidence="11">The sequence shown here is derived from an EMBL/GenBank/DDBJ whole genome shotgun (WGS) entry which is preliminary data.</text>
</comment>
<feature type="region of interest" description="Disordered" evidence="9">
    <location>
        <begin position="1"/>
        <end position="87"/>
    </location>
</feature>
<evidence type="ECO:0000256" key="5">
    <source>
        <dbReference type="ARBA" id="ARBA00022737"/>
    </source>
</evidence>
<sequence>MAAVKVINHTPFVPRLPKDVPLPPSPAESTKPPPPVKKKTKKSKAREKEKEKEKITESVQEKKRGVQVNEKEKEREKDKHDVPEREPLKPLTWTSLTDSNSNSNPPIFTKDGSHFFSIVGERIKIHSTSSGKVVSTLPGPQDDGHKDIITSAILSAHNAFQLITVSLDGTIKIWDFLEGILLLTINLDQPIHHVCAHEKIKDYVFVATAKAKKGSSDADGECFRRERTSNISTFIRGAEQPKSTRSAKASSDESCIILRVSLKPQNPASGAKWHKSSQVTSVGKTRYTAGLAVSASGEWLIAVAGHKAYVAQVSALKSGFTKYVSPEALTCLAVHPLEDYFATGDEKGVVRLWYCLNQGRPNVANVEKRSQTSMLHWHAHAISSLAFTTNGAYLLSGGEEAVLVIWQLHSGKREFVARVGSPIKSVVVSCGSAAEEEYLLGLADASFAFVSSATLKLSRVFSRIKLDSITSSAWASSSSTTPLAVHSLSSTLVLPSSHPSSLQTYSPSSSVLVAELEVSPSNRVSRQEEKMLEPSRVERVVISPSGEWMATIDRREGDESFRGEIYLKIWWWDKKTAFWILNTRVDRPHGLEKVTSMSFNPSDDIQLVTTGEDRNVKTWRIRSTKDKKGNVEVSWTSRSSFGFRAEMPRDSAWSPDGSLLAVAFDSSVALYDSISNALHFTIYIAVLGGANLVVCDIVKRSVRWHRRNFQPYVTLVPHPYQDTFATIHHLPSHTNNGLTIYSISSSTPLLSQMLPFGIRNLVWYPSSSGSVLSRTFSLVGITHAFGVVFLGHDISIADGASSSSKALRKGPAVPKRSLFEEMFGVPALTDVPHNAVPAAIDTTLPWKSSETGRVFDAPAYLMPPMESLFESLISGFLKLRTKEDVDEERQSGVQDTVVDIPAEPVDTEGPAFVEMVKVSNDVILETFVPFFKDIAGSPDYLSHANRQAGLTLPTTPASQPAKPPPRTIASQKANPAASSIKQASTPSIPTKAGKKRSRHSLS</sequence>
<dbReference type="SUPFAM" id="SSF50978">
    <property type="entry name" value="WD40 repeat-like"/>
    <property type="match status" value="2"/>
</dbReference>
<evidence type="ECO:0000313" key="11">
    <source>
        <dbReference type="EMBL" id="OJA19576.1"/>
    </source>
</evidence>
<dbReference type="AlphaFoldDB" id="A0A1J8R195"/>
<dbReference type="InterPro" id="IPR057644">
    <property type="entry name" value="Beta-prop_WDR75_2nd"/>
</dbReference>
<organism evidence="11 12">
    <name type="scientific">Rhizopogon vesiculosus</name>
    <dbReference type="NCBI Taxonomy" id="180088"/>
    <lineage>
        <taxon>Eukaryota</taxon>
        <taxon>Fungi</taxon>
        <taxon>Dikarya</taxon>
        <taxon>Basidiomycota</taxon>
        <taxon>Agaricomycotina</taxon>
        <taxon>Agaricomycetes</taxon>
        <taxon>Agaricomycetidae</taxon>
        <taxon>Boletales</taxon>
        <taxon>Suillineae</taxon>
        <taxon>Rhizopogonaceae</taxon>
        <taxon>Rhizopogon</taxon>
    </lineage>
</organism>
<feature type="compositionally biased region" description="Basic residues" evidence="9">
    <location>
        <begin position="36"/>
        <end position="45"/>
    </location>
</feature>
<gene>
    <name evidence="11" type="primary">WD40-1</name>
    <name evidence="11" type="ORF">AZE42_01445</name>
</gene>
<feature type="region of interest" description="Disordered" evidence="9">
    <location>
        <begin position="950"/>
        <end position="1002"/>
    </location>
</feature>
<dbReference type="InterPro" id="IPR001680">
    <property type="entry name" value="WD40_rpt"/>
</dbReference>
<proteinExistence type="predicted"/>
<evidence type="ECO:0000259" key="10">
    <source>
        <dbReference type="Pfam" id="PF23769"/>
    </source>
</evidence>
<evidence type="ECO:0000256" key="4">
    <source>
        <dbReference type="ARBA" id="ARBA00022574"/>
    </source>
</evidence>
<evidence type="ECO:0000256" key="9">
    <source>
        <dbReference type="SAM" id="MobiDB-lite"/>
    </source>
</evidence>
<evidence type="ECO:0000256" key="3">
    <source>
        <dbReference type="ARBA" id="ARBA00022552"/>
    </source>
</evidence>
<dbReference type="PANTHER" id="PTHR44215">
    <property type="entry name" value="WD REPEAT-CONTAINING PROTEIN 75"/>
    <property type="match status" value="1"/>
</dbReference>
<dbReference type="InterPro" id="IPR053826">
    <property type="entry name" value="WDR75"/>
</dbReference>
<keyword evidence="6" id="KW-0804">Transcription</keyword>
<feature type="repeat" description="WD" evidence="8">
    <location>
        <begin position="594"/>
        <end position="629"/>
    </location>
</feature>